<proteinExistence type="predicted"/>
<reference evidence="1 2" key="1">
    <citation type="submission" date="2017-02" db="EMBL/GenBank/DDBJ databases">
        <title>Prevalence of linear plasmids in Cutibacterium acnes isolates obtained from cancerous prostatic tissue.</title>
        <authorList>
            <person name="Davidsson S."/>
            <person name="Bruggemann H."/>
        </authorList>
    </citation>
    <scope>NUCLEOTIDE SEQUENCE [LARGE SCALE GENOMIC DNA]</scope>
    <source>
        <strain evidence="1 2">11-78</strain>
    </source>
</reference>
<evidence type="ECO:0000313" key="1">
    <source>
        <dbReference type="EMBL" id="PGF35309.1"/>
    </source>
</evidence>
<dbReference type="AlphaFoldDB" id="A0A2B7JSG3"/>
<dbReference type="RefSeq" id="WP_002515810.1">
    <property type="nucleotide sequence ID" value="NZ_AP019664.1"/>
</dbReference>
<sequence>MTSSITNAGANIRLIDRYHQRVHQVSALQTSMHLALDTTPGRYSCSTCVDAASVTYFDDMLQAPSGTITETMMQAI</sequence>
<dbReference type="Proteomes" id="UP000226191">
    <property type="component" value="Unassembled WGS sequence"/>
</dbReference>
<comment type="caution">
    <text evidence="1">The sequence shown here is derived from an EMBL/GenBank/DDBJ whole genome shotgun (WGS) entry which is preliminary data.</text>
</comment>
<accession>A0A2B7JSG3</accession>
<organism evidence="1 2">
    <name type="scientific">Cutibacterium acnes</name>
    <name type="common">Propionibacterium acnes</name>
    <dbReference type="NCBI Taxonomy" id="1747"/>
    <lineage>
        <taxon>Bacteria</taxon>
        <taxon>Bacillati</taxon>
        <taxon>Actinomycetota</taxon>
        <taxon>Actinomycetes</taxon>
        <taxon>Propionibacteriales</taxon>
        <taxon>Propionibacteriaceae</taxon>
        <taxon>Cutibacterium</taxon>
    </lineage>
</organism>
<name>A0A2B7JSG3_CUTAC</name>
<evidence type="ECO:0000313" key="2">
    <source>
        <dbReference type="Proteomes" id="UP000226191"/>
    </source>
</evidence>
<protein>
    <submittedName>
        <fullName evidence="1">Uncharacterized protein</fullName>
    </submittedName>
</protein>
<gene>
    <name evidence="1" type="ORF">B1B09_06980</name>
</gene>
<dbReference type="GeneID" id="92858284"/>
<dbReference type="EMBL" id="MVCE01000002">
    <property type="protein sequence ID" value="PGF35309.1"/>
    <property type="molecule type" value="Genomic_DNA"/>
</dbReference>